<dbReference type="EC" id="6.3.5.4" evidence="3"/>
<keyword evidence="10" id="KW-1185">Reference proteome</keyword>
<dbReference type="RefSeq" id="WP_377906222.1">
    <property type="nucleotide sequence ID" value="NZ_JBHRZS010000007.1"/>
</dbReference>
<keyword evidence="5" id="KW-0067">ATP-binding</keyword>
<evidence type="ECO:0000256" key="2">
    <source>
        <dbReference type="ARBA" id="ARBA00005752"/>
    </source>
</evidence>
<dbReference type="PANTHER" id="PTHR43284:SF1">
    <property type="entry name" value="ASPARAGINE SYNTHETASE"/>
    <property type="match status" value="1"/>
</dbReference>
<evidence type="ECO:0000313" key="9">
    <source>
        <dbReference type="EMBL" id="MFC3880873.1"/>
    </source>
</evidence>
<sequence>MCGIAGIFSHKVPLNDAAKSRMISALGFQEHRGPDATGTWANENVILGHNRLSIIDLSHAADQPYQRPDLHMRISFNGEIYNYKELREELRAVGYQFYTQSDTEVLLAGYHAFGESVCARLTGMFAFAIWDDQKNEIFIARDRFGEKPIFYVENKEAFYFASELRALRELVNQPLTINPDAVVDLLEGMYINLHHTIYKEVSNFPPASFLKINSKGEFHWDKYYEFPTQVGDPIGFEDLKKNTRSMLYGVIDKQLNADVPVATFLSAGVDSGLITAIARDIKPDITAVTMSTSEDITDETEGATRLAKKLGIRHEIVPVSTESVDHLSTIFRNIQPLADASLIPSHLVTNKVKGNFTVMLSGDGGDEIFGSYNRPNIYLKSKNKPIPFGDKLIQFGLGISNPKLSPKLKNQLNDSNRMAWAGWEGYYSAHNLNGGVMDKVFKSGSEQGVQLQLLKKISPKYKSNESKISFGIDLLSRLPGDFLFKVDSAAMHSSVEVRAPYLDHHLVDYLLQVPTQSLMPNGVDKELSKSLLSDFTGLPWVAPKKGFTIPYWEYLRAEWGDLLESYLHEGHSEALLSFNKNGILELLNSLRKNGGIQYSRVLFGILVLEIWLRVFHLKRSEIQVGLIT</sequence>
<dbReference type="GO" id="GO:0004066">
    <property type="term" value="F:asparagine synthase (glutamine-hydrolyzing) activity"/>
    <property type="evidence" value="ECO:0007669"/>
    <property type="project" value="UniProtKB-EC"/>
</dbReference>
<comment type="pathway">
    <text evidence="1">Amino-acid biosynthesis; L-asparagine biosynthesis; L-asparagine from L-aspartate (L-Gln route): step 1/1.</text>
</comment>
<dbReference type="InterPro" id="IPR033738">
    <property type="entry name" value="AsnB_N"/>
</dbReference>
<dbReference type="CDD" id="cd01991">
    <property type="entry name" value="Asn_synthase_B_C"/>
    <property type="match status" value="1"/>
</dbReference>
<dbReference type="Gene3D" id="3.40.50.620">
    <property type="entry name" value="HUPs"/>
    <property type="match status" value="1"/>
</dbReference>
<evidence type="ECO:0000313" key="10">
    <source>
        <dbReference type="Proteomes" id="UP001595805"/>
    </source>
</evidence>
<evidence type="ECO:0000259" key="8">
    <source>
        <dbReference type="PROSITE" id="PS51278"/>
    </source>
</evidence>
<keyword evidence="6" id="KW-0315">Glutamine amidotransferase</keyword>
<evidence type="ECO:0000256" key="4">
    <source>
        <dbReference type="ARBA" id="ARBA00022741"/>
    </source>
</evidence>
<dbReference type="InterPro" id="IPR006426">
    <property type="entry name" value="Asn_synth_AEB"/>
</dbReference>
<evidence type="ECO:0000256" key="5">
    <source>
        <dbReference type="ARBA" id="ARBA00022840"/>
    </source>
</evidence>
<comment type="similarity">
    <text evidence="2">Belongs to the asparagine synthetase family.</text>
</comment>
<dbReference type="InterPro" id="IPR051786">
    <property type="entry name" value="ASN_synthetase/amidase"/>
</dbReference>
<keyword evidence="4" id="KW-0547">Nucleotide-binding</keyword>
<dbReference type="PROSITE" id="PS51278">
    <property type="entry name" value="GATASE_TYPE_2"/>
    <property type="match status" value="1"/>
</dbReference>
<reference evidence="10" key="1">
    <citation type="journal article" date="2019" name="Int. J. Syst. Evol. Microbiol.">
        <title>The Global Catalogue of Microorganisms (GCM) 10K type strain sequencing project: providing services to taxonomists for standard genome sequencing and annotation.</title>
        <authorList>
            <consortium name="The Broad Institute Genomics Platform"/>
            <consortium name="The Broad Institute Genome Sequencing Center for Infectious Disease"/>
            <person name="Wu L."/>
            <person name="Ma J."/>
        </authorList>
    </citation>
    <scope>NUCLEOTIDE SEQUENCE [LARGE SCALE GENOMIC DNA]</scope>
    <source>
        <strain evidence="10">CCUG 60523</strain>
    </source>
</reference>
<keyword evidence="9" id="KW-0436">Ligase</keyword>
<dbReference type="Proteomes" id="UP001595805">
    <property type="component" value="Unassembled WGS sequence"/>
</dbReference>
<evidence type="ECO:0000256" key="3">
    <source>
        <dbReference type="ARBA" id="ARBA00012737"/>
    </source>
</evidence>
<dbReference type="PIRSF" id="PIRSF001589">
    <property type="entry name" value="Asn_synthetase_glu-h"/>
    <property type="match status" value="1"/>
</dbReference>
<dbReference type="Pfam" id="PF13522">
    <property type="entry name" value="GATase_6"/>
    <property type="match status" value="1"/>
</dbReference>
<evidence type="ECO:0000256" key="7">
    <source>
        <dbReference type="ARBA" id="ARBA00048741"/>
    </source>
</evidence>
<dbReference type="PANTHER" id="PTHR43284">
    <property type="entry name" value="ASPARAGINE SYNTHETASE (GLUTAMINE-HYDROLYZING)"/>
    <property type="match status" value="1"/>
</dbReference>
<dbReference type="InterPro" id="IPR017932">
    <property type="entry name" value="GATase_2_dom"/>
</dbReference>
<accession>A0ABV8ASI4</accession>
<organism evidence="9 10">
    <name type="scientific">Algoriphagus namhaensis</name>
    <dbReference type="NCBI Taxonomy" id="915353"/>
    <lineage>
        <taxon>Bacteria</taxon>
        <taxon>Pseudomonadati</taxon>
        <taxon>Bacteroidota</taxon>
        <taxon>Cytophagia</taxon>
        <taxon>Cytophagales</taxon>
        <taxon>Cyclobacteriaceae</taxon>
        <taxon>Algoriphagus</taxon>
    </lineage>
</organism>
<dbReference type="InterPro" id="IPR029055">
    <property type="entry name" value="Ntn_hydrolases_N"/>
</dbReference>
<feature type="domain" description="Glutamine amidotransferase type-2" evidence="8">
    <location>
        <begin position="2"/>
        <end position="215"/>
    </location>
</feature>
<dbReference type="InterPro" id="IPR014729">
    <property type="entry name" value="Rossmann-like_a/b/a_fold"/>
</dbReference>
<dbReference type="CDD" id="cd00712">
    <property type="entry name" value="AsnB"/>
    <property type="match status" value="1"/>
</dbReference>
<comment type="caution">
    <text evidence="9">The sequence shown here is derived from an EMBL/GenBank/DDBJ whole genome shotgun (WGS) entry which is preliminary data.</text>
</comment>
<name>A0ABV8ASI4_9BACT</name>
<dbReference type="InterPro" id="IPR001962">
    <property type="entry name" value="Asn_synthase"/>
</dbReference>
<gene>
    <name evidence="9" type="primary">asnB</name>
    <name evidence="9" type="ORF">ACFOSV_11825</name>
</gene>
<protein>
    <recommendedName>
        <fullName evidence="3">asparagine synthase (glutamine-hydrolyzing)</fullName>
        <ecNumber evidence="3">6.3.5.4</ecNumber>
    </recommendedName>
</protein>
<dbReference type="NCBIfam" id="TIGR01536">
    <property type="entry name" value="asn_synth_AEB"/>
    <property type="match status" value="1"/>
</dbReference>
<dbReference type="EMBL" id="JBHRZS010000007">
    <property type="protein sequence ID" value="MFC3880873.1"/>
    <property type="molecule type" value="Genomic_DNA"/>
</dbReference>
<dbReference type="Gene3D" id="3.60.20.10">
    <property type="entry name" value="Glutamine Phosphoribosylpyrophosphate, subunit 1, domain 1"/>
    <property type="match status" value="1"/>
</dbReference>
<proteinExistence type="inferred from homology"/>
<comment type="catalytic activity">
    <reaction evidence="7">
        <text>L-aspartate + L-glutamine + ATP + H2O = L-asparagine + L-glutamate + AMP + diphosphate + H(+)</text>
        <dbReference type="Rhea" id="RHEA:12228"/>
        <dbReference type="ChEBI" id="CHEBI:15377"/>
        <dbReference type="ChEBI" id="CHEBI:15378"/>
        <dbReference type="ChEBI" id="CHEBI:29985"/>
        <dbReference type="ChEBI" id="CHEBI:29991"/>
        <dbReference type="ChEBI" id="CHEBI:30616"/>
        <dbReference type="ChEBI" id="CHEBI:33019"/>
        <dbReference type="ChEBI" id="CHEBI:58048"/>
        <dbReference type="ChEBI" id="CHEBI:58359"/>
        <dbReference type="ChEBI" id="CHEBI:456215"/>
        <dbReference type="EC" id="6.3.5.4"/>
    </reaction>
</comment>
<evidence type="ECO:0000256" key="6">
    <source>
        <dbReference type="ARBA" id="ARBA00022962"/>
    </source>
</evidence>
<dbReference type="SUPFAM" id="SSF52402">
    <property type="entry name" value="Adenine nucleotide alpha hydrolases-like"/>
    <property type="match status" value="1"/>
</dbReference>
<dbReference type="Pfam" id="PF00733">
    <property type="entry name" value="Asn_synthase"/>
    <property type="match status" value="1"/>
</dbReference>
<dbReference type="SUPFAM" id="SSF56235">
    <property type="entry name" value="N-terminal nucleophile aminohydrolases (Ntn hydrolases)"/>
    <property type="match status" value="1"/>
</dbReference>
<evidence type="ECO:0000256" key="1">
    <source>
        <dbReference type="ARBA" id="ARBA00005187"/>
    </source>
</evidence>